<dbReference type="InterPro" id="IPR011050">
    <property type="entry name" value="Pectin_lyase_fold/virulence"/>
</dbReference>
<proteinExistence type="predicted"/>
<protein>
    <recommendedName>
        <fullName evidence="5">F5/8 type C domain-containing protein</fullName>
    </recommendedName>
</protein>
<feature type="compositionally biased region" description="Basic and acidic residues" evidence="1">
    <location>
        <begin position="1325"/>
        <end position="1394"/>
    </location>
</feature>
<comment type="caution">
    <text evidence="3">The sequence shown here is derived from an EMBL/GenBank/DDBJ whole genome shotgun (WGS) entry which is preliminary data.</text>
</comment>
<gene>
    <name evidence="3" type="ORF">M9Y10_003348</name>
</gene>
<dbReference type="EMBL" id="JAPFFF010000010">
    <property type="protein sequence ID" value="KAK8880665.1"/>
    <property type="molecule type" value="Genomic_DNA"/>
</dbReference>
<organism evidence="3 4">
    <name type="scientific">Tritrichomonas musculus</name>
    <dbReference type="NCBI Taxonomy" id="1915356"/>
    <lineage>
        <taxon>Eukaryota</taxon>
        <taxon>Metamonada</taxon>
        <taxon>Parabasalia</taxon>
        <taxon>Tritrichomonadida</taxon>
        <taxon>Tritrichomonadidae</taxon>
        <taxon>Tritrichomonas</taxon>
    </lineage>
</organism>
<dbReference type="Gene3D" id="2.60.120.260">
    <property type="entry name" value="Galactose-binding domain-like"/>
    <property type="match status" value="3"/>
</dbReference>
<sequence>MLFISLFASALSLKPIYLIAGFGQSPIYSTITQPDLYPECPEVNRLFIRSATSSNTDWLNSNPKCAAKLLRVHLNESTGKVEQLPGIVTDSSPIGDAAELSATFESIISKAKAKGYTSNQNLFSVGYNYYLHPVTSFDVYDKLKAKIEEVYANTKEKAVIVSFSQGTSFASIFLSNYSTSEWVKQYIDSVVFIAPAFAGWPLFSQLMSQTLSPLPNSDEMKKTIMKMPGLHIMMPNYEVFKHRTVIYNLYKDFDQHNASYAFEFLKSQNKADDESEQIFKAYVEKFLQAPIPEPPVPSLIVYNDAITQTVTYSVYQHQNKKVVSLYGAPGDNTVTSDGAEYACGHWKSVKCKNLHEGGVNHNTILGNSRTISEVFSFIETEKPIREDPKVGLFLCSGFQGSPLYATVTDPEKAPMCPSNMKNFLFYTTFVNNLYRFVDDKDSSLWLSDECLAMLTRVELDETEKSVTYAPGIHLKSSLFGDYNHLLSYTGIITRAYEEGYTHRKDLFGVGYNYMLHPLMSNEIYEELKTNIEKYYDETGKKSVITGHSQGTSFVEIFITDYVSKEWAQKYVAGVIFYAPAFAGWGTYGRLVSSNYGGIFPDSTQEMKKSTSRMPGLHIMMPNEGVYGSKTVIKNFPNDGDNSNASFAAPLLKQLGRMDETAEKIFHLTDKYRKPPLPEPPVPSLVIFNNFTNTGNGYTYNKNTNSVSGFNGKGDGTVSDDGPIYACSHWSDVICYNYQQSGIGHSNIQTTQKTLDLTFEFIERVKHSKPVPKDKTYFLKGVEGNYDNEVYVNSHAVSNEKFTATSDGDKSSYPLSNAFDNKENTYWIASKSNSDSFMNTITVNFKSTTKLEAILYDTAYITRGESRRFDGFPTRVNVYTATGKDDFQLNSVFIGTPVYPWKRVQFVFPTVVTCDKIKLEFDDVTEQTLADSGQNPISGGIYFMEKFDYDTIPLSPVKGHYANEEYVDSQMIKNDKFTATSDGDKASYPLSNAFDYNNKTYWIADKANDDTFTNSIIVEFKSRTKLEAILYDTAYFTRDEVRTFNGFPTTFTIHTAKDGEEFKASAVFIGNPVYPWSRIQFVFDEIIECDRIKLEFTKVTVQTMVGSSENPVTGNIIFIQPKESIALNKVEGNYANAEYVNSHKISTDSFTYTNNGGSKNNYPITNLFDANEKSFWVSDTENTKEFLNTITVSFNSQTTLEAFLYDTAYSTSGQTRAFQGFPTKLYVYASTGNEGFKLIELFEGNPIYPWTRIQFVFKSPVTCDKIKLEFDGVTTQNLVSPFESYPVSGGLLFIKGVAVTSQPTIPVIVPTDPPTKEPTQVPTEPPTKEPTEPPTKEPTEPPTKEPTEPPTKEPTEPPTKEPTEPPTKEPTEPPTKEPTEPPTKEPTEPPTKEPTEPPTQPPTQPPTEPPTEAPTQVPPTEAPTQAPSNEPVGPVVDSDTCKQGEKHCELEGSQEKQIIVSISHATFTRIVWHKNGGAIHLINAGIRCETVQFSECSSSTGGGGGIFINNDADLQIEITLEDVKFSACQAQYGGALYIFSMSDLVPVMIRHTTFSDNSVTGGPFNGDHFSSGGSAAFIAVKNGIMSDATFSHNRGEGGQLKVCNHFTQRPNDRKNGRLSVRLDNSFLISDCSFETDEESKSALFFVLGEKGSSVEVRKCTFSGTLADDSYYIDGQKISEESPKLFVNSCKFDKTAEKSLNQNEDFMSIDIDHQDFNTEEASSENGGNEQTKKDKGYDKTTLFLLIGGAVGVVLIVVLIVVIVTLAKKRSNPNQAPDEIEMSSRTNDFLLNQSLV</sequence>
<feature type="transmembrane region" description="Helical" evidence="2">
    <location>
        <begin position="1740"/>
        <end position="1764"/>
    </location>
</feature>
<feature type="compositionally biased region" description="Basic and acidic residues" evidence="1">
    <location>
        <begin position="1438"/>
        <end position="1451"/>
    </location>
</feature>
<keyword evidence="2" id="KW-0472">Membrane</keyword>
<dbReference type="SUPFAM" id="SSF51126">
    <property type="entry name" value="Pectin lyase-like"/>
    <property type="match status" value="1"/>
</dbReference>
<evidence type="ECO:0008006" key="5">
    <source>
        <dbReference type="Google" id="ProtNLM"/>
    </source>
</evidence>
<reference evidence="3 4" key="1">
    <citation type="submission" date="2024-04" db="EMBL/GenBank/DDBJ databases">
        <title>Tritrichomonas musculus Genome.</title>
        <authorList>
            <person name="Alves-Ferreira E."/>
            <person name="Grigg M."/>
            <person name="Lorenzi H."/>
            <person name="Galac M."/>
        </authorList>
    </citation>
    <scope>NUCLEOTIDE SEQUENCE [LARGE SCALE GENOMIC DNA]</scope>
    <source>
        <strain evidence="3 4">EAF2021</strain>
    </source>
</reference>
<dbReference type="Pfam" id="PF02450">
    <property type="entry name" value="LCAT"/>
    <property type="match status" value="2"/>
</dbReference>
<dbReference type="InterPro" id="IPR008979">
    <property type="entry name" value="Galactose-bd-like_sf"/>
</dbReference>
<dbReference type="InterPro" id="IPR029058">
    <property type="entry name" value="AB_hydrolase_fold"/>
</dbReference>
<evidence type="ECO:0000256" key="1">
    <source>
        <dbReference type="SAM" id="MobiDB-lite"/>
    </source>
</evidence>
<feature type="region of interest" description="Disordered" evidence="1">
    <location>
        <begin position="1304"/>
        <end position="1451"/>
    </location>
</feature>
<dbReference type="InterPro" id="IPR003386">
    <property type="entry name" value="LACT/PDAT_acylTrfase"/>
</dbReference>
<evidence type="ECO:0000256" key="2">
    <source>
        <dbReference type="SAM" id="Phobius"/>
    </source>
</evidence>
<evidence type="ECO:0000313" key="3">
    <source>
        <dbReference type="EMBL" id="KAK8880665.1"/>
    </source>
</evidence>
<dbReference type="Proteomes" id="UP001470230">
    <property type="component" value="Unassembled WGS sequence"/>
</dbReference>
<dbReference type="SUPFAM" id="SSF53474">
    <property type="entry name" value="alpha/beta-Hydrolases"/>
    <property type="match status" value="2"/>
</dbReference>
<dbReference type="Gene3D" id="3.40.50.1820">
    <property type="entry name" value="alpha/beta hydrolase"/>
    <property type="match status" value="2"/>
</dbReference>
<evidence type="ECO:0000313" key="4">
    <source>
        <dbReference type="Proteomes" id="UP001470230"/>
    </source>
</evidence>
<keyword evidence="2" id="KW-0812">Transmembrane</keyword>
<accession>A0ABR2JP76</accession>
<feature type="compositionally biased region" description="Pro residues" evidence="1">
    <location>
        <begin position="1395"/>
        <end position="1420"/>
    </location>
</feature>
<dbReference type="SUPFAM" id="SSF49785">
    <property type="entry name" value="Galactose-binding domain-like"/>
    <property type="match status" value="3"/>
</dbReference>
<keyword evidence="2" id="KW-1133">Transmembrane helix</keyword>
<name>A0ABR2JP76_9EUKA</name>
<dbReference type="PANTHER" id="PTHR11440">
    <property type="entry name" value="LECITHIN-CHOLESTEROL ACYLTRANSFERASE-RELATED"/>
    <property type="match status" value="1"/>
</dbReference>
<keyword evidence="4" id="KW-1185">Reference proteome</keyword>